<keyword evidence="1" id="KW-0472">Membrane</keyword>
<reference evidence="3" key="1">
    <citation type="journal article" date="2019" name="Int. J. Syst. Evol. Microbiol.">
        <title>The Global Catalogue of Microorganisms (GCM) 10K type strain sequencing project: providing services to taxonomists for standard genome sequencing and annotation.</title>
        <authorList>
            <consortium name="The Broad Institute Genomics Platform"/>
            <consortium name="The Broad Institute Genome Sequencing Center for Infectious Disease"/>
            <person name="Wu L."/>
            <person name="Ma J."/>
        </authorList>
    </citation>
    <scope>NUCLEOTIDE SEQUENCE [LARGE SCALE GENOMIC DNA]</scope>
    <source>
        <strain evidence="3">DFY41</strain>
    </source>
</reference>
<feature type="transmembrane region" description="Helical" evidence="1">
    <location>
        <begin position="114"/>
        <end position="136"/>
    </location>
</feature>
<keyword evidence="1" id="KW-1133">Transmembrane helix</keyword>
<dbReference type="RefSeq" id="WP_378592663.1">
    <property type="nucleotide sequence ID" value="NZ_JBHSKD010000027.1"/>
</dbReference>
<feature type="transmembrane region" description="Helical" evidence="1">
    <location>
        <begin position="84"/>
        <end position="102"/>
    </location>
</feature>
<comment type="caution">
    <text evidence="2">The sequence shown here is derived from an EMBL/GenBank/DDBJ whole genome shotgun (WGS) entry which is preliminary data.</text>
</comment>
<feature type="transmembrane region" description="Helical" evidence="1">
    <location>
        <begin position="21"/>
        <end position="38"/>
    </location>
</feature>
<dbReference type="InterPro" id="IPR021215">
    <property type="entry name" value="DUF2752"/>
</dbReference>
<keyword evidence="1" id="KW-0812">Transmembrane</keyword>
<gene>
    <name evidence="2" type="ORF">ACFPGP_19585</name>
</gene>
<protein>
    <submittedName>
        <fullName evidence="2">DUF2752 domain-containing protein</fullName>
    </submittedName>
</protein>
<evidence type="ECO:0000313" key="2">
    <source>
        <dbReference type="EMBL" id="MFC5178893.1"/>
    </source>
</evidence>
<sequence>MATVTAATAPARVSRRERMTAPVATIAGLTAATVALHVRDPHVSGSWGYCPLSLLGVYCPGCGGLRAVNDLTHGDLAGAASSNLLLLLLAPVAVFLLARWAVDAWHGRDRGRGRAIVLAPPALAVFAVVTLVFVVARNLPGSWLAP</sequence>
<proteinExistence type="predicted"/>
<accession>A0ABW0BNS2</accession>
<evidence type="ECO:0000313" key="3">
    <source>
        <dbReference type="Proteomes" id="UP001596087"/>
    </source>
</evidence>
<evidence type="ECO:0000256" key="1">
    <source>
        <dbReference type="SAM" id="Phobius"/>
    </source>
</evidence>
<dbReference type="EMBL" id="JBHSKD010000027">
    <property type="protein sequence ID" value="MFC5178893.1"/>
    <property type="molecule type" value="Genomic_DNA"/>
</dbReference>
<keyword evidence="3" id="KW-1185">Reference proteome</keyword>
<organism evidence="2 3">
    <name type="scientific">Nocardioides taihuensis</name>
    <dbReference type="NCBI Taxonomy" id="1835606"/>
    <lineage>
        <taxon>Bacteria</taxon>
        <taxon>Bacillati</taxon>
        <taxon>Actinomycetota</taxon>
        <taxon>Actinomycetes</taxon>
        <taxon>Propionibacteriales</taxon>
        <taxon>Nocardioidaceae</taxon>
        <taxon>Nocardioides</taxon>
    </lineage>
</organism>
<dbReference type="Proteomes" id="UP001596087">
    <property type="component" value="Unassembled WGS sequence"/>
</dbReference>
<name>A0ABW0BNS2_9ACTN</name>
<dbReference type="Pfam" id="PF10825">
    <property type="entry name" value="DUF2752"/>
    <property type="match status" value="1"/>
</dbReference>